<proteinExistence type="predicted"/>
<gene>
    <name evidence="1" type="ORF">S01H4_44338</name>
</gene>
<accession>X1D3F1</accession>
<organism evidence="1">
    <name type="scientific">marine sediment metagenome</name>
    <dbReference type="NCBI Taxonomy" id="412755"/>
    <lineage>
        <taxon>unclassified sequences</taxon>
        <taxon>metagenomes</taxon>
        <taxon>ecological metagenomes</taxon>
    </lineage>
</organism>
<dbReference type="AlphaFoldDB" id="X1D3F1"/>
<reference evidence="1" key="1">
    <citation type="journal article" date="2014" name="Front. Microbiol.">
        <title>High frequency of phylogenetically diverse reductive dehalogenase-homologous genes in deep subseafloor sedimentary metagenomes.</title>
        <authorList>
            <person name="Kawai M."/>
            <person name="Futagami T."/>
            <person name="Toyoda A."/>
            <person name="Takaki Y."/>
            <person name="Nishi S."/>
            <person name="Hori S."/>
            <person name="Arai W."/>
            <person name="Tsubouchi T."/>
            <person name="Morono Y."/>
            <person name="Uchiyama I."/>
            <person name="Ito T."/>
            <person name="Fujiyama A."/>
            <person name="Inagaki F."/>
            <person name="Takami H."/>
        </authorList>
    </citation>
    <scope>NUCLEOTIDE SEQUENCE</scope>
    <source>
        <strain evidence="1">Expedition CK06-06</strain>
    </source>
</reference>
<comment type="caution">
    <text evidence="1">The sequence shown here is derived from an EMBL/GenBank/DDBJ whole genome shotgun (WGS) entry which is preliminary data.</text>
</comment>
<feature type="non-terminal residue" evidence="1">
    <location>
        <position position="91"/>
    </location>
</feature>
<protein>
    <submittedName>
        <fullName evidence="1">Uncharacterized protein</fullName>
    </submittedName>
</protein>
<name>X1D3F1_9ZZZZ</name>
<dbReference type="EMBL" id="BART01024575">
    <property type="protein sequence ID" value="GAG91006.1"/>
    <property type="molecule type" value="Genomic_DNA"/>
</dbReference>
<sequence>MKLPEITYNLRIQNFATKSPMLPVAEARTTAFGAGAVSAAAQATNDISNIMYERNRKMEQEKAQEDWSLINAQINGEITSQKEFEKTDEFG</sequence>
<evidence type="ECO:0000313" key="1">
    <source>
        <dbReference type="EMBL" id="GAG91006.1"/>
    </source>
</evidence>